<evidence type="ECO:0000256" key="8">
    <source>
        <dbReference type="PROSITE-ProRule" id="PRU01360"/>
    </source>
</evidence>
<dbReference type="PANTHER" id="PTHR30069:SF49">
    <property type="entry name" value="OUTER MEMBRANE PROTEIN C"/>
    <property type="match status" value="1"/>
</dbReference>
<dbReference type="Gene3D" id="2.170.130.10">
    <property type="entry name" value="TonB-dependent receptor, plug domain"/>
    <property type="match status" value="1"/>
</dbReference>
<dbReference type="InterPro" id="IPR037066">
    <property type="entry name" value="Plug_dom_sf"/>
</dbReference>
<reference evidence="12" key="1">
    <citation type="submission" date="2019-02" db="EMBL/GenBank/DDBJ databases">
        <authorList>
            <person name="Gruber-Vodicka R. H."/>
            <person name="Seah K. B. B."/>
        </authorList>
    </citation>
    <scope>NUCLEOTIDE SEQUENCE</scope>
    <source>
        <strain evidence="12">BECK_S313</strain>
    </source>
</reference>
<accession>A0A450WLF2</accession>
<dbReference type="InterPro" id="IPR039426">
    <property type="entry name" value="TonB-dep_rcpt-like"/>
</dbReference>
<feature type="domain" description="TonB-dependent receptor plug" evidence="11">
    <location>
        <begin position="50"/>
        <end position="149"/>
    </location>
</feature>
<evidence type="ECO:0000256" key="5">
    <source>
        <dbReference type="ARBA" id="ARBA00023077"/>
    </source>
</evidence>
<evidence type="ECO:0000313" key="12">
    <source>
        <dbReference type="EMBL" id="VFK17829.1"/>
    </source>
</evidence>
<keyword evidence="3 8" id="KW-1134">Transmembrane beta strand</keyword>
<keyword evidence="6 8" id="KW-0472">Membrane</keyword>
<evidence type="ECO:0000259" key="11">
    <source>
        <dbReference type="Pfam" id="PF07715"/>
    </source>
</evidence>
<feature type="domain" description="TonB-dependent receptor-like beta-barrel" evidence="10">
    <location>
        <begin position="209"/>
        <end position="668"/>
    </location>
</feature>
<dbReference type="Pfam" id="PF00593">
    <property type="entry name" value="TonB_dep_Rec_b-barrel"/>
    <property type="match status" value="1"/>
</dbReference>
<dbReference type="Gene3D" id="2.40.170.20">
    <property type="entry name" value="TonB-dependent receptor, beta-barrel domain"/>
    <property type="match status" value="1"/>
</dbReference>
<dbReference type="EMBL" id="CAADFK010000126">
    <property type="protein sequence ID" value="VFK17829.1"/>
    <property type="molecule type" value="Genomic_DNA"/>
</dbReference>
<organism evidence="12">
    <name type="scientific">Candidatus Kentrum sp. LPFa</name>
    <dbReference type="NCBI Taxonomy" id="2126335"/>
    <lineage>
        <taxon>Bacteria</taxon>
        <taxon>Pseudomonadati</taxon>
        <taxon>Pseudomonadota</taxon>
        <taxon>Gammaproteobacteria</taxon>
        <taxon>Candidatus Kentrum</taxon>
    </lineage>
</organism>
<dbReference type="InterPro" id="IPR010100">
    <property type="entry name" value="TonB-dep_Cu_rcpt"/>
</dbReference>
<dbReference type="PROSITE" id="PS52016">
    <property type="entry name" value="TONB_DEPENDENT_REC_3"/>
    <property type="match status" value="1"/>
</dbReference>
<evidence type="ECO:0000256" key="7">
    <source>
        <dbReference type="ARBA" id="ARBA00023237"/>
    </source>
</evidence>
<dbReference type="AlphaFoldDB" id="A0A450WLF2"/>
<protein>
    <submittedName>
        <fullName evidence="12">Iron complex outermembrane recepter protein</fullName>
    </submittedName>
</protein>
<keyword evidence="2 8" id="KW-0813">Transport</keyword>
<dbReference type="InterPro" id="IPR036942">
    <property type="entry name" value="Beta-barrel_TonB_sf"/>
</dbReference>
<comment type="subcellular location">
    <subcellularLocation>
        <location evidence="1 8">Cell outer membrane</location>
        <topology evidence="1 8">Multi-pass membrane protein</topology>
    </subcellularLocation>
</comment>
<comment type="similarity">
    <text evidence="8 9">Belongs to the TonB-dependent receptor family.</text>
</comment>
<evidence type="ECO:0000256" key="9">
    <source>
        <dbReference type="RuleBase" id="RU003357"/>
    </source>
</evidence>
<keyword evidence="5 9" id="KW-0798">TonB box</keyword>
<dbReference type="NCBIfam" id="TIGR01778">
    <property type="entry name" value="TonB-copper"/>
    <property type="match status" value="1"/>
</dbReference>
<gene>
    <name evidence="12" type="ORF">BECKLPF1236B_GA0070989_11263</name>
</gene>
<dbReference type="SUPFAM" id="SSF56935">
    <property type="entry name" value="Porins"/>
    <property type="match status" value="1"/>
</dbReference>
<name>A0A450WLF2_9GAMM</name>
<dbReference type="PANTHER" id="PTHR30069">
    <property type="entry name" value="TONB-DEPENDENT OUTER MEMBRANE RECEPTOR"/>
    <property type="match status" value="1"/>
</dbReference>
<evidence type="ECO:0000256" key="3">
    <source>
        <dbReference type="ARBA" id="ARBA00022452"/>
    </source>
</evidence>
<proteinExistence type="inferred from homology"/>
<dbReference type="Pfam" id="PF07715">
    <property type="entry name" value="Plug"/>
    <property type="match status" value="1"/>
</dbReference>
<evidence type="ECO:0000256" key="2">
    <source>
        <dbReference type="ARBA" id="ARBA00022448"/>
    </source>
</evidence>
<dbReference type="CDD" id="cd01347">
    <property type="entry name" value="ligand_gated_channel"/>
    <property type="match status" value="1"/>
</dbReference>
<evidence type="ECO:0000256" key="4">
    <source>
        <dbReference type="ARBA" id="ARBA00022692"/>
    </source>
</evidence>
<dbReference type="InterPro" id="IPR012910">
    <property type="entry name" value="Plug_dom"/>
</dbReference>
<sequence length="705" mass="77065">MIDPIISKKPLLLFIPTLLFAMATWGEEREDALMVPSIIVEGARIEEPATAALKRDENLKGPSTDGGDLLRTFPGVFAGRMGGHGIEPVIRGQSRTRLNILLDGAVVHGGCPNRMDPQTSYGASETYDEIIVIKGVQSVSHGGGGSGGTVLFRRLPPQFTEGDRLQGRAGIGYRGNQNVREASLDVVAGSRKGFIRGIANYSDGENYEDGDGNEVRAAYTEKVGALILGWKPGGNTDLEFSYEANRSDDVLYAGAGMDAPYTDNDTFRFKAIRALGDGLLRRLNAQWSYSTVAHSMDNYSHRTSPAPAMHMRAPSDSDTLSGNLDLEFTAGSVDGKLGIDYWQNQRNAIRYRGTADNVNIIQSYLWPDVTIRSSGLFGEMSLPLGDDTRDDRLLKLGIRYDHVRAHAGKTNATPNDAMGASTKLSPAGLYKTYYGSASNTHTERNVGGFVRFEQGFMNGHGLAYASASRTLRTADATERYMASNNNASDDGRWVGNPFLDPEAHHQLDLGVGINQGKWDLDVGVYYNDVNDYILRARDHGNSGAGNATIYRNVDATLFGGETSFNYHWTGALRSGVTLAYVHGENDTDDIPLAQIPPLEIGLTTNYTGQKWDFGAKLRLVSRQMRADDNAAIGSGLDVGKTAGFETVDIFGAWRPEKHWKVRFGIDNLFDRDFAEHLNRANAFDVTQVQVDEPGRSIWMTIGAQF</sequence>
<dbReference type="InterPro" id="IPR000531">
    <property type="entry name" value="Beta-barrel_TonB"/>
</dbReference>
<evidence type="ECO:0000256" key="6">
    <source>
        <dbReference type="ARBA" id="ARBA00023136"/>
    </source>
</evidence>
<dbReference type="GO" id="GO:0015344">
    <property type="term" value="F:siderophore uptake transmembrane transporter activity"/>
    <property type="evidence" value="ECO:0007669"/>
    <property type="project" value="TreeGrafter"/>
</dbReference>
<dbReference type="GO" id="GO:0044718">
    <property type="term" value="P:siderophore transmembrane transport"/>
    <property type="evidence" value="ECO:0007669"/>
    <property type="project" value="TreeGrafter"/>
</dbReference>
<evidence type="ECO:0000259" key="10">
    <source>
        <dbReference type="Pfam" id="PF00593"/>
    </source>
</evidence>
<evidence type="ECO:0000256" key="1">
    <source>
        <dbReference type="ARBA" id="ARBA00004571"/>
    </source>
</evidence>
<dbReference type="GO" id="GO:0009279">
    <property type="term" value="C:cell outer membrane"/>
    <property type="evidence" value="ECO:0007669"/>
    <property type="project" value="UniProtKB-SubCell"/>
</dbReference>
<keyword evidence="7 8" id="KW-0998">Cell outer membrane</keyword>
<keyword evidence="4 8" id="KW-0812">Transmembrane</keyword>